<keyword evidence="7" id="KW-1185">Reference proteome</keyword>
<reference evidence="6 7" key="1">
    <citation type="submission" date="2019-10" db="EMBL/GenBank/DDBJ databases">
        <title>Streptomyces tenebrisbrunneis sp.nov., an endogenous actinomycete isolated from of Lycium ruthenicum.</title>
        <authorList>
            <person name="Ma L."/>
        </authorList>
    </citation>
    <scope>NUCLEOTIDE SEQUENCE [LARGE SCALE GENOMIC DNA]</scope>
    <source>
        <strain evidence="6 7">TRM 66187</strain>
    </source>
</reference>
<proteinExistence type="predicted"/>
<keyword evidence="2 4" id="KW-0238">DNA-binding</keyword>
<evidence type="ECO:0000256" key="1">
    <source>
        <dbReference type="ARBA" id="ARBA00023015"/>
    </source>
</evidence>
<name>A0ABQ7FFE0_9ACTN</name>
<comment type="caution">
    <text evidence="6">The sequence shown here is derived from an EMBL/GenBank/DDBJ whole genome shotgun (WGS) entry which is preliminary data.</text>
</comment>
<dbReference type="PROSITE" id="PS50977">
    <property type="entry name" value="HTH_TETR_2"/>
    <property type="match status" value="1"/>
</dbReference>
<dbReference type="Proteomes" id="UP000621266">
    <property type="component" value="Unassembled WGS sequence"/>
</dbReference>
<evidence type="ECO:0000256" key="2">
    <source>
        <dbReference type="ARBA" id="ARBA00023125"/>
    </source>
</evidence>
<organism evidence="6 7">
    <name type="scientific">Streptomyces lycii</name>
    <dbReference type="NCBI Taxonomy" id="2654337"/>
    <lineage>
        <taxon>Bacteria</taxon>
        <taxon>Bacillati</taxon>
        <taxon>Actinomycetota</taxon>
        <taxon>Actinomycetes</taxon>
        <taxon>Kitasatosporales</taxon>
        <taxon>Streptomycetaceae</taxon>
        <taxon>Streptomyces</taxon>
    </lineage>
</organism>
<dbReference type="PRINTS" id="PR00455">
    <property type="entry name" value="HTHTETR"/>
</dbReference>
<sequence length="188" mass="20087">MRADARRNYDRLLAEARAAFTEHGADASLEDLARRAGVGIGTLYRHFPGRHALLCAVFESEVDALLARSRELLEAEQPCAALVDWLRALIGHAGTYRGLSRALMTASRDDNSELSRCNAPIRAAGGALLARAQHAGSVRDDVEIGDLLQLTNAIALAVEETPDDPGLAERLLTLTLLGLRPGGRGTPG</sequence>
<accession>A0ABQ7FFE0</accession>
<evidence type="ECO:0000313" key="6">
    <source>
        <dbReference type="EMBL" id="KAF4406693.1"/>
    </source>
</evidence>
<dbReference type="Pfam" id="PF00440">
    <property type="entry name" value="TetR_N"/>
    <property type="match status" value="1"/>
</dbReference>
<dbReference type="SUPFAM" id="SSF48498">
    <property type="entry name" value="Tetracyclin repressor-like, C-terminal domain"/>
    <property type="match status" value="1"/>
</dbReference>
<dbReference type="InterPro" id="IPR001647">
    <property type="entry name" value="HTH_TetR"/>
</dbReference>
<dbReference type="EMBL" id="WHPN01000353">
    <property type="protein sequence ID" value="KAF4406693.1"/>
    <property type="molecule type" value="Genomic_DNA"/>
</dbReference>
<dbReference type="InterPro" id="IPR009057">
    <property type="entry name" value="Homeodomain-like_sf"/>
</dbReference>
<gene>
    <name evidence="6" type="ORF">GCU69_23660</name>
</gene>
<feature type="DNA-binding region" description="H-T-H motif" evidence="4">
    <location>
        <begin position="28"/>
        <end position="47"/>
    </location>
</feature>
<keyword evidence="1" id="KW-0805">Transcription regulation</keyword>
<dbReference type="Pfam" id="PF21597">
    <property type="entry name" value="TetR_C_43"/>
    <property type="match status" value="1"/>
</dbReference>
<protein>
    <submittedName>
        <fullName evidence="6">TetR/AcrR family transcriptional regulator</fullName>
    </submittedName>
</protein>
<evidence type="ECO:0000256" key="4">
    <source>
        <dbReference type="PROSITE-ProRule" id="PRU00335"/>
    </source>
</evidence>
<dbReference type="InterPro" id="IPR036271">
    <property type="entry name" value="Tet_transcr_reg_TetR-rel_C_sf"/>
</dbReference>
<dbReference type="Gene3D" id="1.10.357.10">
    <property type="entry name" value="Tetracycline Repressor, domain 2"/>
    <property type="match status" value="1"/>
</dbReference>
<evidence type="ECO:0000259" key="5">
    <source>
        <dbReference type="PROSITE" id="PS50977"/>
    </source>
</evidence>
<dbReference type="InterPro" id="IPR049445">
    <property type="entry name" value="TetR_SbtR-like_C"/>
</dbReference>
<evidence type="ECO:0000313" key="7">
    <source>
        <dbReference type="Proteomes" id="UP000621266"/>
    </source>
</evidence>
<evidence type="ECO:0000256" key="3">
    <source>
        <dbReference type="ARBA" id="ARBA00023163"/>
    </source>
</evidence>
<dbReference type="PANTHER" id="PTHR30055:SF234">
    <property type="entry name" value="HTH-TYPE TRANSCRIPTIONAL REGULATOR BETI"/>
    <property type="match status" value="1"/>
</dbReference>
<dbReference type="PANTHER" id="PTHR30055">
    <property type="entry name" value="HTH-TYPE TRANSCRIPTIONAL REGULATOR RUTR"/>
    <property type="match status" value="1"/>
</dbReference>
<dbReference type="SUPFAM" id="SSF46689">
    <property type="entry name" value="Homeodomain-like"/>
    <property type="match status" value="1"/>
</dbReference>
<dbReference type="InterPro" id="IPR050109">
    <property type="entry name" value="HTH-type_TetR-like_transc_reg"/>
</dbReference>
<feature type="domain" description="HTH tetR-type" evidence="5">
    <location>
        <begin position="6"/>
        <end position="65"/>
    </location>
</feature>
<keyword evidence="3" id="KW-0804">Transcription</keyword>